<sequence>MRAKLSLFIGGALVLLLCSIIVSLSFGGANVPVSKVWSILLHHVPGISQLFDLRSPMEGVGDPDATIIMQVRLPRVVLAVLVGAALALAGAGFQGVLRNPLADPYTLGVATGSSVGAAFIILFGLQTWIGLWTVPAVSFATGLFTLFLVLRLAYYKGRMELETLILSGVVIQAFFGSMVSFMVSLSKSAVNEIVFWIMGSLSMRGWNYTLIVLPYVVVGAIVLISLSRELNLFSLGERQAMHLGVNVQRTKLIVLIVSTLMTAAAVSVSGVIGFVGLVVPHLVRLITGPDNRIVVPVSAIVGGIYVLWSDTIARMALNPKEIPLGVVTAFIGAPFFAYLLWKRKAKGGESRA</sequence>
<dbReference type="Gene3D" id="1.10.3470.10">
    <property type="entry name" value="ABC transporter involved in vitamin B12 uptake, BtuC"/>
    <property type="match status" value="1"/>
</dbReference>
<dbReference type="GO" id="GO:0033214">
    <property type="term" value="P:siderophore-iron import into cell"/>
    <property type="evidence" value="ECO:0007669"/>
    <property type="project" value="TreeGrafter"/>
</dbReference>
<evidence type="ECO:0000256" key="8">
    <source>
        <dbReference type="SAM" id="Phobius"/>
    </source>
</evidence>
<evidence type="ECO:0000313" key="9">
    <source>
        <dbReference type="EMBL" id="TVY04361.1"/>
    </source>
</evidence>
<dbReference type="GO" id="GO:0022857">
    <property type="term" value="F:transmembrane transporter activity"/>
    <property type="evidence" value="ECO:0007669"/>
    <property type="project" value="InterPro"/>
</dbReference>
<dbReference type="PANTHER" id="PTHR30472">
    <property type="entry name" value="FERRIC ENTEROBACTIN TRANSPORT SYSTEM PERMEASE PROTEIN"/>
    <property type="match status" value="1"/>
</dbReference>
<dbReference type="SUPFAM" id="SSF81345">
    <property type="entry name" value="ABC transporter involved in vitamin B12 uptake, BtuC"/>
    <property type="match status" value="1"/>
</dbReference>
<dbReference type="RefSeq" id="WP_144697807.1">
    <property type="nucleotide sequence ID" value="NZ_VNJJ01000001.1"/>
</dbReference>
<dbReference type="FunFam" id="1.10.3470.10:FF:000001">
    <property type="entry name" value="Vitamin B12 ABC transporter permease BtuC"/>
    <property type="match status" value="1"/>
</dbReference>
<feature type="transmembrane region" description="Helical" evidence="8">
    <location>
        <begin position="76"/>
        <end position="93"/>
    </location>
</feature>
<keyword evidence="6 8" id="KW-1133">Transmembrane helix</keyword>
<dbReference type="InterPro" id="IPR037294">
    <property type="entry name" value="ABC_BtuC-like"/>
</dbReference>
<comment type="similarity">
    <text evidence="2">Belongs to the binding-protein-dependent transport system permease family. FecCD subfamily.</text>
</comment>
<protein>
    <submittedName>
        <fullName evidence="9">Iron ABC transporter permease</fullName>
    </submittedName>
</protein>
<accession>A0A559JWU6</accession>
<proteinExistence type="inferred from homology"/>
<dbReference type="AlphaFoldDB" id="A0A559JWU6"/>
<reference evidence="9 10" key="1">
    <citation type="submission" date="2019-07" db="EMBL/GenBank/DDBJ databases">
        <authorList>
            <person name="Kim J."/>
        </authorList>
    </citation>
    <scope>NUCLEOTIDE SEQUENCE [LARGE SCALE GENOMIC DNA]</scope>
    <source>
        <strain evidence="9 10">G13</strain>
    </source>
</reference>
<dbReference type="PANTHER" id="PTHR30472:SF25">
    <property type="entry name" value="ABC TRANSPORTER PERMEASE PROTEIN MJ0876-RELATED"/>
    <property type="match status" value="1"/>
</dbReference>
<keyword evidence="10" id="KW-1185">Reference proteome</keyword>
<evidence type="ECO:0000256" key="6">
    <source>
        <dbReference type="ARBA" id="ARBA00022989"/>
    </source>
</evidence>
<dbReference type="CDD" id="cd06550">
    <property type="entry name" value="TM_ABC_iron-siderophores_like"/>
    <property type="match status" value="1"/>
</dbReference>
<organism evidence="9 10">
    <name type="scientific">Cohnella terricola</name>
    <dbReference type="NCBI Taxonomy" id="1289167"/>
    <lineage>
        <taxon>Bacteria</taxon>
        <taxon>Bacillati</taxon>
        <taxon>Bacillota</taxon>
        <taxon>Bacilli</taxon>
        <taxon>Bacillales</taxon>
        <taxon>Paenibacillaceae</taxon>
        <taxon>Cohnella</taxon>
    </lineage>
</organism>
<comment type="subcellular location">
    <subcellularLocation>
        <location evidence="1">Cell membrane</location>
        <topology evidence="1">Multi-pass membrane protein</topology>
    </subcellularLocation>
</comment>
<feature type="transmembrane region" description="Helical" evidence="8">
    <location>
        <begin position="205"/>
        <end position="226"/>
    </location>
</feature>
<evidence type="ECO:0000256" key="2">
    <source>
        <dbReference type="ARBA" id="ARBA00007935"/>
    </source>
</evidence>
<dbReference type="InterPro" id="IPR000522">
    <property type="entry name" value="ABC_transptr_permease_BtuC"/>
</dbReference>
<feature type="transmembrane region" description="Helical" evidence="8">
    <location>
        <begin position="105"/>
        <end position="125"/>
    </location>
</feature>
<keyword evidence="5 8" id="KW-0812">Transmembrane</keyword>
<gene>
    <name evidence="9" type="ORF">FPZ45_01880</name>
</gene>
<comment type="caution">
    <text evidence="9">The sequence shown here is derived from an EMBL/GenBank/DDBJ whole genome shotgun (WGS) entry which is preliminary data.</text>
</comment>
<name>A0A559JWU6_9BACL</name>
<dbReference type="EMBL" id="VNJJ01000001">
    <property type="protein sequence ID" value="TVY04361.1"/>
    <property type="molecule type" value="Genomic_DNA"/>
</dbReference>
<keyword evidence="4" id="KW-1003">Cell membrane</keyword>
<evidence type="ECO:0000313" key="10">
    <source>
        <dbReference type="Proteomes" id="UP000316330"/>
    </source>
</evidence>
<dbReference type="OrthoDB" id="9811721at2"/>
<feature type="transmembrane region" description="Helical" evidence="8">
    <location>
        <begin position="164"/>
        <end position="185"/>
    </location>
</feature>
<feature type="transmembrane region" description="Helical" evidence="8">
    <location>
        <begin position="322"/>
        <end position="341"/>
    </location>
</feature>
<evidence type="ECO:0000256" key="7">
    <source>
        <dbReference type="ARBA" id="ARBA00023136"/>
    </source>
</evidence>
<evidence type="ECO:0000256" key="4">
    <source>
        <dbReference type="ARBA" id="ARBA00022475"/>
    </source>
</evidence>
<dbReference type="Pfam" id="PF01032">
    <property type="entry name" value="FecCD"/>
    <property type="match status" value="1"/>
</dbReference>
<keyword evidence="3" id="KW-0813">Transport</keyword>
<evidence type="ECO:0000256" key="1">
    <source>
        <dbReference type="ARBA" id="ARBA00004651"/>
    </source>
</evidence>
<feature type="transmembrane region" description="Helical" evidence="8">
    <location>
        <begin position="252"/>
        <end position="279"/>
    </location>
</feature>
<dbReference type="Proteomes" id="UP000316330">
    <property type="component" value="Unassembled WGS sequence"/>
</dbReference>
<keyword evidence="7 8" id="KW-0472">Membrane</keyword>
<dbReference type="GO" id="GO:0005886">
    <property type="term" value="C:plasma membrane"/>
    <property type="evidence" value="ECO:0007669"/>
    <property type="project" value="UniProtKB-SubCell"/>
</dbReference>
<evidence type="ECO:0000256" key="5">
    <source>
        <dbReference type="ARBA" id="ARBA00022692"/>
    </source>
</evidence>
<evidence type="ECO:0000256" key="3">
    <source>
        <dbReference type="ARBA" id="ARBA00022448"/>
    </source>
</evidence>
<feature type="transmembrane region" description="Helical" evidence="8">
    <location>
        <begin position="131"/>
        <end position="152"/>
    </location>
</feature>